<reference evidence="10" key="1">
    <citation type="journal article" date="2006" name="Dev. Biol.">
        <title>Systematic analysis of embryonic expression profiles of zinc finger genes in Ciona intestinalis.</title>
        <authorList>
            <person name="Miwata K."/>
            <person name="Chiba T."/>
            <person name="Horii R."/>
            <person name="Yamada L."/>
            <person name="Kubo A."/>
            <person name="Miyamura D."/>
            <person name="Satoh N."/>
            <person name="Satou Y."/>
        </authorList>
    </citation>
    <scope>NUCLEOTIDE SEQUENCE</scope>
</reference>
<dbReference type="CDD" id="cd00087">
    <property type="entry name" value="FReD"/>
    <property type="match status" value="1"/>
</dbReference>
<dbReference type="PROSITE" id="PS00514">
    <property type="entry name" value="FIBRINOGEN_C_1"/>
    <property type="match status" value="1"/>
</dbReference>
<gene>
    <name evidence="10" type="primary">Ci-CBF-1</name>
</gene>
<comment type="subcellular location">
    <subcellularLocation>
        <location evidence="1">Nucleus</location>
    </subcellularLocation>
</comment>
<evidence type="ECO:0000256" key="4">
    <source>
        <dbReference type="ARBA" id="ARBA00023157"/>
    </source>
</evidence>
<dbReference type="SMART" id="SM00186">
    <property type="entry name" value="FBG"/>
    <property type="match status" value="1"/>
</dbReference>
<keyword evidence="5" id="KW-0539">Nucleus</keyword>
<evidence type="ECO:0000256" key="1">
    <source>
        <dbReference type="ARBA" id="ARBA00004123"/>
    </source>
</evidence>
<keyword evidence="4" id="KW-1015">Disulfide bond</keyword>
<feature type="domain" description="Fibrinogen C-terminal" evidence="9">
    <location>
        <begin position="87"/>
        <end position="336"/>
    </location>
</feature>
<dbReference type="SUPFAM" id="SSF47113">
    <property type="entry name" value="Histone-fold"/>
    <property type="match status" value="1"/>
</dbReference>
<dbReference type="GO" id="GO:0005634">
    <property type="term" value="C:nucleus"/>
    <property type="evidence" value="ECO:0007669"/>
    <property type="project" value="UniProtKB-SubCell"/>
</dbReference>
<dbReference type="InterPro" id="IPR003958">
    <property type="entry name" value="CBFA_NFYB_domain"/>
</dbReference>
<dbReference type="InterPro" id="IPR036056">
    <property type="entry name" value="Fibrinogen-like_C"/>
</dbReference>
<dbReference type="PANTHER" id="PTHR19143">
    <property type="entry name" value="FIBRINOGEN/TENASCIN/ANGIOPOEITIN"/>
    <property type="match status" value="1"/>
</dbReference>
<evidence type="ECO:0000259" key="9">
    <source>
        <dbReference type="PROSITE" id="PS51406"/>
    </source>
</evidence>
<evidence type="ECO:0000256" key="6">
    <source>
        <dbReference type="ARBA" id="ARBA00030451"/>
    </source>
</evidence>
<accession>Q1RL84</accession>
<dbReference type="Gene3D" id="3.90.215.10">
    <property type="entry name" value="Gamma Fibrinogen, chain A, domain 1"/>
    <property type="match status" value="1"/>
</dbReference>
<name>Q1RL84_CIOIN</name>
<dbReference type="SUPFAM" id="SSF56496">
    <property type="entry name" value="Fibrinogen C-terminal domain-like"/>
    <property type="match status" value="1"/>
</dbReference>
<dbReference type="EMBL" id="BR000150">
    <property type="protein sequence ID" value="FAA00181.1"/>
    <property type="molecule type" value="mRNA"/>
</dbReference>
<evidence type="ECO:0000256" key="5">
    <source>
        <dbReference type="ARBA" id="ARBA00023242"/>
    </source>
</evidence>
<organism evidence="10">
    <name type="scientific">Ciona intestinalis</name>
    <name type="common">Transparent sea squirt</name>
    <name type="synonym">Ascidia intestinalis</name>
    <dbReference type="NCBI Taxonomy" id="7719"/>
    <lineage>
        <taxon>Eukaryota</taxon>
        <taxon>Metazoa</taxon>
        <taxon>Chordata</taxon>
        <taxon>Tunicata</taxon>
        <taxon>Ascidiacea</taxon>
        <taxon>Phlebobranchia</taxon>
        <taxon>Cionidae</taxon>
        <taxon>Ciona</taxon>
    </lineage>
</organism>
<dbReference type="InterPro" id="IPR014716">
    <property type="entry name" value="Fibrinogen_a/b/g_C_1"/>
</dbReference>
<sequence length="336" mass="38358">SSLCIQMAEEDDLNLPRAAINKMIKEILPQVRVSNEARELIVACCNEFIHLVSSEANEICNKNTKKTIMPEHVLEALEALGFGTYVTECKEVLAECKHVAQKKRRGSSRLENLGIPEEELLRQQQELFAQHCRQVASKLCLWDETKAGFTRYITEGTDNLWKFTAIKPGFPRRTDGSENFYRTWAEYRQKFGNLSNEFWLGMENLHSLTSSGLYELRVDLKDCADVWKYAKFSSFSIAPEELLYRLTVSGYSGTAGDSLSYHNNRPFTTKDQDNDSSGTNCAVLEHGAWWYGDCFYSNLNGAYLNCQTSTDQAASWDGFHGTKYSLEYIEMKFRPV</sequence>
<dbReference type="Gene3D" id="1.10.20.10">
    <property type="entry name" value="Histone, subunit A"/>
    <property type="match status" value="1"/>
</dbReference>
<evidence type="ECO:0000256" key="7">
    <source>
        <dbReference type="ARBA" id="ARBA00032651"/>
    </source>
</evidence>
<dbReference type="PANTHER" id="PTHR19143:SF458">
    <property type="entry name" value="FIBRINOGEN C-TERMINAL DOMAIN-CONTAINING PROTEIN-RELATED"/>
    <property type="match status" value="1"/>
</dbReference>
<evidence type="ECO:0000313" key="10">
    <source>
        <dbReference type="EMBL" id="FAA00181.1"/>
    </source>
</evidence>
<dbReference type="CDD" id="cd22905">
    <property type="entry name" value="HFD_Dr1"/>
    <property type="match status" value="1"/>
</dbReference>
<dbReference type="AlphaFoldDB" id="Q1RL84"/>
<evidence type="ECO:0000256" key="3">
    <source>
        <dbReference type="ARBA" id="ARBA00018742"/>
    </source>
</evidence>
<dbReference type="Pfam" id="PF00147">
    <property type="entry name" value="Fibrinogen_C"/>
    <property type="match status" value="1"/>
</dbReference>
<dbReference type="InterPro" id="IPR050373">
    <property type="entry name" value="Fibrinogen_C-term_domain"/>
</dbReference>
<comment type="similarity">
    <text evidence="2">Belongs to the NC2 beta/DR1 family.</text>
</comment>
<dbReference type="InterPro" id="IPR020837">
    <property type="entry name" value="Fibrinogen_CS"/>
</dbReference>
<protein>
    <recommendedName>
        <fullName evidence="3">Protein Dr1</fullName>
    </recommendedName>
    <alternativeName>
        <fullName evidence="7">Down-regulator of transcription 1</fullName>
    </alternativeName>
    <alternativeName>
        <fullName evidence="6">Negative cofactor 2-beta</fullName>
    </alternativeName>
    <alternativeName>
        <fullName evidence="8">TATA-binding protein-associated phosphoprotein</fullName>
    </alternativeName>
</protein>
<dbReference type="GO" id="GO:0046982">
    <property type="term" value="F:protein heterodimerization activity"/>
    <property type="evidence" value="ECO:0007669"/>
    <property type="project" value="InterPro"/>
</dbReference>
<proteinExistence type="evidence at transcript level"/>
<dbReference type="FunFam" id="1.10.20.10:FF:000019">
    <property type="entry name" value="Negative cofactor 2 beta"/>
    <property type="match status" value="1"/>
</dbReference>
<evidence type="ECO:0000256" key="8">
    <source>
        <dbReference type="ARBA" id="ARBA00082454"/>
    </source>
</evidence>
<evidence type="ECO:0000256" key="2">
    <source>
        <dbReference type="ARBA" id="ARBA00009245"/>
    </source>
</evidence>
<dbReference type="PROSITE" id="PS51406">
    <property type="entry name" value="FIBRINOGEN_C_2"/>
    <property type="match status" value="1"/>
</dbReference>
<dbReference type="Pfam" id="PF00808">
    <property type="entry name" value="CBFD_NFYB_HMF"/>
    <property type="match status" value="1"/>
</dbReference>
<feature type="non-terminal residue" evidence="10">
    <location>
        <position position="1"/>
    </location>
</feature>
<dbReference type="InterPro" id="IPR002181">
    <property type="entry name" value="Fibrinogen_a/b/g_C_dom"/>
</dbReference>
<dbReference type="InterPro" id="IPR009072">
    <property type="entry name" value="Histone-fold"/>
</dbReference>